<dbReference type="PIRSF" id="PIRSF000102">
    <property type="entry name" value="Lac_mal_DH"/>
    <property type="match status" value="1"/>
</dbReference>
<feature type="active site" description="Proton acceptor" evidence="7 8">
    <location>
        <position position="180"/>
    </location>
</feature>
<dbReference type="OrthoDB" id="9802969at2"/>
<evidence type="ECO:0000259" key="10">
    <source>
        <dbReference type="Pfam" id="PF00056"/>
    </source>
</evidence>
<feature type="binding site" evidence="7 9">
    <location>
        <position position="38"/>
    </location>
    <ligand>
        <name>NAD(+)</name>
        <dbReference type="ChEBI" id="CHEBI:57540"/>
    </ligand>
</feature>
<feature type="binding site" evidence="7">
    <location>
        <position position="17"/>
    </location>
    <ligand>
        <name>NAD(+)</name>
        <dbReference type="ChEBI" id="CHEBI:57540"/>
    </ligand>
</feature>
<feature type="domain" description="Lactate/malate dehydrogenase C-terminal" evidence="11">
    <location>
        <begin position="150"/>
        <end position="312"/>
    </location>
</feature>
<dbReference type="RefSeq" id="WP_092613108.1">
    <property type="nucleotide sequence ID" value="NZ_FMYF01000012.1"/>
</dbReference>
<organism evidence="12 13">
    <name type="scientific">Raineyella antarctica</name>
    <dbReference type="NCBI Taxonomy" id="1577474"/>
    <lineage>
        <taxon>Bacteria</taxon>
        <taxon>Bacillati</taxon>
        <taxon>Actinomycetota</taxon>
        <taxon>Actinomycetes</taxon>
        <taxon>Propionibacteriales</taxon>
        <taxon>Propionibacteriaceae</taxon>
        <taxon>Raineyella</taxon>
    </lineage>
</organism>
<dbReference type="PANTHER" id="PTHR43128:SF16">
    <property type="entry name" value="L-LACTATE DEHYDROGENASE"/>
    <property type="match status" value="1"/>
</dbReference>
<name>A0A1G6HSF9_9ACTN</name>
<comment type="subunit">
    <text evidence="7">Homotetramer.</text>
</comment>
<dbReference type="NCBIfam" id="TIGR01771">
    <property type="entry name" value="L-LDH-NAD"/>
    <property type="match status" value="1"/>
</dbReference>
<keyword evidence="5 7" id="KW-0520">NAD</keyword>
<evidence type="ECO:0000313" key="13">
    <source>
        <dbReference type="Proteomes" id="UP000199086"/>
    </source>
</evidence>
<evidence type="ECO:0000256" key="4">
    <source>
        <dbReference type="ARBA" id="ARBA00023002"/>
    </source>
</evidence>
<feature type="binding site" evidence="7">
    <location>
        <position position="148"/>
    </location>
    <ligand>
        <name>NAD(+)</name>
        <dbReference type="ChEBI" id="CHEBI:57540"/>
    </ligand>
</feature>
<dbReference type="Gene3D" id="3.40.50.720">
    <property type="entry name" value="NAD(P)-binding Rossmann-like Domain"/>
    <property type="match status" value="1"/>
</dbReference>
<dbReference type="STRING" id="1577474.GA0111570_11278"/>
<dbReference type="GO" id="GO:0006089">
    <property type="term" value="P:lactate metabolic process"/>
    <property type="evidence" value="ECO:0007669"/>
    <property type="project" value="TreeGrafter"/>
</dbReference>
<dbReference type="Gene3D" id="3.90.110.10">
    <property type="entry name" value="Lactate dehydrogenase/glycoside hydrolase, family 4, C-terminal"/>
    <property type="match status" value="1"/>
</dbReference>
<dbReference type="EMBL" id="FMYF01000012">
    <property type="protein sequence ID" value="SDB97219.1"/>
    <property type="molecule type" value="Genomic_DNA"/>
</dbReference>
<proteinExistence type="inferred from homology"/>
<reference evidence="12 13" key="1">
    <citation type="submission" date="2016-06" db="EMBL/GenBank/DDBJ databases">
        <authorList>
            <person name="Olsen C.W."/>
            <person name="Carey S."/>
            <person name="Hinshaw L."/>
            <person name="Karasin A.I."/>
        </authorList>
    </citation>
    <scope>NUCLEOTIDE SEQUENCE [LARGE SCALE GENOMIC DNA]</scope>
    <source>
        <strain evidence="12 13">LZ-22</strain>
    </source>
</reference>
<feature type="binding site" evidence="9">
    <location>
        <position position="100"/>
    </location>
    <ligand>
        <name>NAD(+)</name>
        <dbReference type="ChEBI" id="CHEBI:57540"/>
    </ligand>
</feature>
<feature type="binding site" evidence="7">
    <location>
        <position position="158"/>
    </location>
    <ligand>
        <name>beta-D-fructose 1,6-bisphosphate</name>
        <dbReference type="ChEBI" id="CHEBI:32966"/>
        <note>allosteric activator</note>
    </ligand>
</feature>
<dbReference type="InterPro" id="IPR018177">
    <property type="entry name" value="L-lactate_DH_AS"/>
</dbReference>
<dbReference type="SUPFAM" id="SSF51735">
    <property type="entry name" value="NAD(P)-binding Rossmann-fold domains"/>
    <property type="match status" value="1"/>
</dbReference>
<dbReference type="InterPro" id="IPR022383">
    <property type="entry name" value="Lactate/malate_DH_C"/>
</dbReference>
<dbReference type="Proteomes" id="UP000199086">
    <property type="component" value="Unassembled WGS sequence"/>
</dbReference>
<gene>
    <name evidence="7" type="primary">ldh</name>
    <name evidence="12" type="ORF">GA0111570_11278</name>
</gene>
<evidence type="ECO:0000256" key="6">
    <source>
        <dbReference type="ARBA" id="ARBA00049258"/>
    </source>
</evidence>
<dbReference type="Pfam" id="PF00056">
    <property type="entry name" value="Ldh_1_N"/>
    <property type="match status" value="1"/>
</dbReference>
<dbReference type="EC" id="1.1.1.27" evidence="3 7"/>
<evidence type="ECO:0000259" key="11">
    <source>
        <dbReference type="Pfam" id="PF02866"/>
    </source>
</evidence>
<dbReference type="InterPro" id="IPR001236">
    <property type="entry name" value="Lactate/malate_DH_N"/>
</dbReference>
<evidence type="ECO:0000256" key="5">
    <source>
        <dbReference type="ARBA" id="ARBA00023027"/>
    </source>
</evidence>
<dbReference type="GO" id="GO:0005737">
    <property type="term" value="C:cytoplasm"/>
    <property type="evidence" value="ECO:0007669"/>
    <property type="project" value="UniProtKB-SubCell"/>
</dbReference>
<evidence type="ECO:0000256" key="7">
    <source>
        <dbReference type="HAMAP-Rule" id="MF_00488"/>
    </source>
</evidence>
<evidence type="ECO:0000256" key="1">
    <source>
        <dbReference type="ARBA" id="ARBA00004843"/>
    </source>
</evidence>
<feature type="binding site" evidence="7">
    <location>
        <position position="93"/>
    </location>
    <ligand>
        <name>substrate</name>
    </ligand>
</feature>
<feature type="binding site" evidence="7">
    <location>
        <begin position="84"/>
        <end position="85"/>
    </location>
    <ligand>
        <name>NAD(+)</name>
        <dbReference type="ChEBI" id="CHEBI:57540"/>
    </ligand>
</feature>
<dbReference type="Pfam" id="PF02866">
    <property type="entry name" value="Ldh_1_C"/>
    <property type="match status" value="1"/>
</dbReference>
<dbReference type="GO" id="GO:0006096">
    <property type="term" value="P:glycolytic process"/>
    <property type="evidence" value="ECO:0007669"/>
    <property type="project" value="UniProtKB-UniRule"/>
</dbReference>
<comment type="caution">
    <text evidence="7">Lacks conserved residue(s) required for the propagation of feature annotation.</text>
</comment>
<evidence type="ECO:0000256" key="2">
    <source>
        <dbReference type="ARBA" id="ARBA00006054"/>
    </source>
</evidence>
<dbReference type="PROSITE" id="PS00064">
    <property type="entry name" value="L_LDH"/>
    <property type="match status" value="1"/>
</dbReference>
<dbReference type="PANTHER" id="PTHR43128">
    <property type="entry name" value="L-2-HYDROXYCARBOXYLATE DEHYDROGENASE (NAD(P)(+))"/>
    <property type="match status" value="1"/>
</dbReference>
<keyword evidence="13" id="KW-1185">Reference proteome</keyword>
<keyword evidence="4 7" id="KW-0560">Oxidoreductase</keyword>
<feature type="domain" description="Lactate/malate dehydrogenase N-terminal" evidence="10">
    <location>
        <begin position="8"/>
        <end position="147"/>
    </location>
</feature>
<evidence type="ECO:0000256" key="3">
    <source>
        <dbReference type="ARBA" id="ARBA00012967"/>
    </source>
</evidence>
<dbReference type="NCBIfam" id="NF000824">
    <property type="entry name" value="PRK00066.1"/>
    <property type="match status" value="1"/>
</dbReference>
<evidence type="ECO:0000256" key="9">
    <source>
        <dbReference type="PIRSR" id="PIRSR000102-3"/>
    </source>
</evidence>
<feature type="binding site" evidence="7">
    <location>
        <begin position="123"/>
        <end position="125"/>
    </location>
    <ligand>
        <name>NAD(+)</name>
        <dbReference type="ChEBI" id="CHEBI:57540"/>
    </ligand>
</feature>
<feature type="binding site" evidence="7">
    <location>
        <position position="43"/>
    </location>
    <ligand>
        <name>NAD(+)</name>
        <dbReference type="ChEBI" id="CHEBI:57540"/>
    </ligand>
</feature>
<feature type="binding site" evidence="7">
    <location>
        <position position="233"/>
    </location>
    <ligand>
        <name>substrate</name>
    </ligand>
</feature>
<dbReference type="SUPFAM" id="SSF56327">
    <property type="entry name" value="LDH C-terminal domain-like"/>
    <property type="match status" value="1"/>
</dbReference>
<dbReference type="InterPro" id="IPR011304">
    <property type="entry name" value="L-lactate_DH"/>
</dbReference>
<comment type="activity regulation">
    <text evidence="7">Allosterically activated by fructose 1,6-bisphosphate (FBP).</text>
</comment>
<accession>A0A1G6HSF9</accession>
<sequence length="321" mass="34167">MPPTVGNRILLVGAGDVGAAYAYALVNQGITHDLAIIDVNEQKARGEVEDLNHGVVWAPSPTNVRVGSYEADSARAGLLVITAGAAQKPGETRLQLVEKNLRITGGIIEQAMSNGFNGIILVATNPVDILSYAAWKTSGLPSAQVIGSGTTLDSARFRYLLGQLYNVAPMSVHANVVGEHGDSELPALSSATIAGVPMNDELSRHPERRLEIEEAFHETVTSAQRIIAAKGSTSFGIGMALARITRAILEDQRVALPVSTLLTGQYGQRDVYMGTPAVLYREGVERVVQIPLSPDEQERFAASAKALHAVQDPYFQSSASN</sequence>
<feature type="binding site" evidence="7">
    <location>
        <begin position="125"/>
        <end position="128"/>
    </location>
    <ligand>
        <name>substrate</name>
    </ligand>
</feature>
<evidence type="ECO:0000256" key="8">
    <source>
        <dbReference type="PIRSR" id="PIRSR000102-1"/>
    </source>
</evidence>
<dbReference type="AlphaFoldDB" id="A0A1G6HSF9"/>
<dbReference type="CDD" id="cd05291">
    <property type="entry name" value="HicDH_like"/>
    <property type="match status" value="1"/>
</dbReference>
<keyword evidence="7" id="KW-0963">Cytoplasm</keyword>
<feature type="binding site" evidence="7">
    <location>
        <begin position="153"/>
        <end position="156"/>
    </location>
    <ligand>
        <name>substrate</name>
    </ligand>
</feature>
<dbReference type="HAMAP" id="MF_00488">
    <property type="entry name" value="Lactate_dehydrog"/>
    <property type="match status" value="1"/>
</dbReference>
<comment type="catalytic activity">
    <reaction evidence="6 7">
        <text>(S)-lactate + NAD(+) = pyruvate + NADH + H(+)</text>
        <dbReference type="Rhea" id="RHEA:23444"/>
        <dbReference type="ChEBI" id="CHEBI:15361"/>
        <dbReference type="ChEBI" id="CHEBI:15378"/>
        <dbReference type="ChEBI" id="CHEBI:16651"/>
        <dbReference type="ChEBI" id="CHEBI:57540"/>
        <dbReference type="ChEBI" id="CHEBI:57945"/>
        <dbReference type="EC" id="1.1.1.27"/>
    </reaction>
</comment>
<comment type="subcellular location">
    <subcellularLocation>
        <location evidence="7">Cytoplasm</location>
    </subcellularLocation>
</comment>
<feature type="binding site" evidence="7">
    <location>
        <position position="87"/>
    </location>
    <ligand>
        <name>substrate</name>
    </ligand>
</feature>
<protein>
    <recommendedName>
        <fullName evidence="3 7">L-lactate dehydrogenase</fullName>
        <shortName evidence="7">L-LDH</shortName>
        <ecNumber evidence="3 7">1.1.1.27</ecNumber>
    </recommendedName>
</protein>
<comment type="function">
    <text evidence="7">Catalyzes the conversion of lactate to pyruvate.</text>
</comment>
<dbReference type="InterPro" id="IPR015955">
    <property type="entry name" value="Lactate_DH/Glyco_Ohase_4_C"/>
</dbReference>
<comment type="pathway">
    <text evidence="1 7">Fermentation; pyruvate fermentation to lactate; (S)-lactate from pyruvate: step 1/1.</text>
</comment>
<keyword evidence="7" id="KW-0021">Allosteric enzyme</keyword>
<feature type="binding site" evidence="7">
    <location>
        <position position="173"/>
    </location>
    <ligand>
        <name>beta-D-fructose 1,6-bisphosphate</name>
        <dbReference type="ChEBI" id="CHEBI:32966"/>
        <note>allosteric activator</note>
    </ligand>
</feature>
<evidence type="ECO:0000313" key="12">
    <source>
        <dbReference type="EMBL" id="SDB97219.1"/>
    </source>
</evidence>
<dbReference type="UniPathway" id="UPA00554">
    <property type="reaction ID" value="UER00611"/>
</dbReference>
<dbReference type="InterPro" id="IPR001557">
    <property type="entry name" value="L-lactate/malate_DH"/>
</dbReference>
<dbReference type="GO" id="GO:0004459">
    <property type="term" value="F:L-lactate dehydrogenase (NAD+) activity"/>
    <property type="evidence" value="ECO:0007669"/>
    <property type="project" value="UniProtKB-UniRule"/>
</dbReference>
<dbReference type="PRINTS" id="PR00086">
    <property type="entry name" value="LLDHDRGNASE"/>
</dbReference>
<dbReference type="InterPro" id="IPR036291">
    <property type="entry name" value="NAD(P)-bd_dom_sf"/>
</dbReference>
<feature type="binding site" evidence="9">
    <location>
        <begin position="13"/>
        <end position="18"/>
    </location>
    <ligand>
        <name>NAD(+)</name>
        <dbReference type="ChEBI" id="CHEBI:57540"/>
    </ligand>
</feature>
<comment type="similarity">
    <text evidence="2 7">Belongs to the LDH/MDH superfamily. LDH family.</text>
</comment>